<dbReference type="PANTHER" id="PTHR12069">
    <property type="entry name" value="DNA-DIRECTED RNA POLYMERASES III 80 KDA POLYPEPTIDE RNA POLYMERASE III SUBUNIT 5"/>
    <property type="match status" value="1"/>
</dbReference>
<sequence>MGSNNGEARMSVEESGDIKLVDADSGSPFALLSQPKMDIFDAVTTSSVPTSAKPRFEPKVKPRGPQARGPQAKSRLSTQSKASVQRVELRAPNSALSTTELRESLISDVKLPAAGPSSIQNNDRIVALKTEPEFVKVKEEPQGVDLSNKDVKVESGVLENHQQLLKEEALEDMKVESGVLQTQQQLSKDAAVDHVDPGVDRVVREIDVCVSRSIDTDTQLYLLQYPLRPAWRPYGLEEQCLEVRVKAAQKKLELDLAIDINSENYDQEAAEHLRITKQTLTSSKIPISASYAIGVLQGNKLHLNHVQAVVQMRPSMKYLDEGDAHKKKQASTSSGDGDEEMAEAATNTDASAELVALQVNVRRRETEWQEENRLQSHAYLKQLDEAEPWIPLEPHGVDSPVTDGIRAKMIASAATQIPFKLGPSDYIKQLVPGQATVTPSQLLPGDMSGSAGFSRSFLNTLPLEKRFHLLLSKGRVHVLPFERLMKLAPENCTEQEVLNVLQEKAVLVQGCWVAASNLRYHKPVTIVRDYLLSLFTKNRVVEHSQLEELRIPKDILREILSSFAVQRGVTQSWEFQESTDRSFIKRHQTVVKEQAQRWAEVEPHLRETVRALELTGSRAAGKSSIDLSTVKELNATKAKVHIGGLTKPFSAPEKTKGVHLDLTADGSGSSKTAALEASDHSYLSEATLAALPGALLRIFKKHSVCRLQLICQSLRAMAIVTADSGKDSLAVEEAKAAAQAASAPLPELEAAVSKVASNIDGIYFLTSVGEKEVDPFRNVVIALLRAKGPASGLRKTDIMEASKIALKGEVRPQIYQKVLKELCYTKGGAWVLKPGDGRPS</sequence>
<dbReference type="InterPro" id="IPR006886">
    <property type="entry name" value="RNA_pol_III_Rpc5"/>
</dbReference>
<evidence type="ECO:0000313" key="3">
    <source>
        <dbReference type="Proteomes" id="UP001605036"/>
    </source>
</evidence>
<comment type="caution">
    <text evidence="2">The sequence shown here is derived from an EMBL/GenBank/DDBJ whole genome shotgun (WGS) entry which is preliminary data.</text>
</comment>
<evidence type="ECO:0000256" key="1">
    <source>
        <dbReference type="SAM" id="MobiDB-lite"/>
    </source>
</evidence>
<proteinExistence type="predicted"/>
<dbReference type="AlphaFoldDB" id="A0ABD1ZMZ3"/>
<evidence type="ECO:0008006" key="4">
    <source>
        <dbReference type="Google" id="ProtNLM"/>
    </source>
</evidence>
<protein>
    <recommendedName>
        <fullName evidence="4">DNA-directed RNA polymerase III subunit RPC5</fullName>
    </recommendedName>
</protein>
<feature type="compositionally biased region" description="Polar residues" evidence="1">
    <location>
        <begin position="74"/>
        <end position="83"/>
    </location>
</feature>
<gene>
    <name evidence="2" type="ORF">R1flu_019612</name>
</gene>
<organism evidence="2 3">
    <name type="scientific">Riccia fluitans</name>
    <dbReference type="NCBI Taxonomy" id="41844"/>
    <lineage>
        <taxon>Eukaryota</taxon>
        <taxon>Viridiplantae</taxon>
        <taxon>Streptophyta</taxon>
        <taxon>Embryophyta</taxon>
        <taxon>Marchantiophyta</taxon>
        <taxon>Marchantiopsida</taxon>
        <taxon>Marchantiidae</taxon>
        <taxon>Marchantiales</taxon>
        <taxon>Ricciaceae</taxon>
        <taxon>Riccia</taxon>
    </lineage>
</organism>
<evidence type="ECO:0000313" key="2">
    <source>
        <dbReference type="EMBL" id="KAL2651484.1"/>
    </source>
</evidence>
<keyword evidence="3" id="KW-1185">Reference proteome</keyword>
<dbReference type="Proteomes" id="UP001605036">
    <property type="component" value="Unassembled WGS sequence"/>
</dbReference>
<dbReference type="EMBL" id="JBHFFA010000001">
    <property type="protein sequence ID" value="KAL2651484.1"/>
    <property type="molecule type" value="Genomic_DNA"/>
</dbReference>
<reference evidence="2 3" key="1">
    <citation type="submission" date="2024-09" db="EMBL/GenBank/DDBJ databases">
        <title>Chromosome-scale assembly of Riccia fluitans.</title>
        <authorList>
            <person name="Paukszto L."/>
            <person name="Sawicki J."/>
            <person name="Karawczyk K."/>
            <person name="Piernik-Szablinska J."/>
            <person name="Szczecinska M."/>
            <person name="Mazdziarz M."/>
        </authorList>
    </citation>
    <scope>NUCLEOTIDE SEQUENCE [LARGE SCALE GENOMIC DNA]</scope>
    <source>
        <strain evidence="2">Rf_01</strain>
        <tissue evidence="2">Aerial parts of the thallus</tissue>
    </source>
</reference>
<dbReference type="Pfam" id="PF04801">
    <property type="entry name" value="RPC5"/>
    <property type="match status" value="1"/>
</dbReference>
<accession>A0ABD1ZMZ3</accession>
<feature type="region of interest" description="Disordered" evidence="1">
    <location>
        <begin position="45"/>
        <end position="85"/>
    </location>
</feature>
<name>A0ABD1ZMZ3_9MARC</name>
<dbReference type="PANTHER" id="PTHR12069:SF0">
    <property type="entry name" value="DNA-DIRECTED RNA POLYMERASE III SUBUNIT RPC5"/>
    <property type="match status" value="1"/>
</dbReference>
<feature type="region of interest" description="Disordered" evidence="1">
    <location>
        <begin position="320"/>
        <end position="347"/>
    </location>
</feature>